<evidence type="ECO:0000313" key="6">
    <source>
        <dbReference type="EMBL" id="CAB4920196.1"/>
    </source>
</evidence>
<dbReference type="InterPro" id="IPR018085">
    <property type="entry name" value="Ura-DNA_Glyclase_AS"/>
</dbReference>
<dbReference type="PANTHER" id="PTHR11264">
    <property type="entry name" value="URACIL-DNA GLYCOSYLASE"/>
    <property type="match status" value="1"/>
</dbReference>
<name>A0A6J7HP96_9ZZZZ</name>
<keyword evidence="2" id="KW-0227">DNA damage</keyword>
<evidence type="ECO:0000259" key="5">
    <source>
        <dbReference type="SMART" id="SM00986"/>
    </source>
</evidence>
<organism evidence="6">
    <name type="scientific">freshwater metagenome</name>
    <dbReference type="NCBI Taxonomy" id="449393"/>
    <lineage>
        <taxon>unclassified sequences</taxon>
        <taxon>metagenomes</taxon>
        <taxon>ecological metagenomes</taxon>
    </lineage>
</organism>
<dbReference type="NCBIfam" id="NF003592">
    <property type="entry name" value="PRK05254.1-5"/>
    <property type="match status" value="1"/>
</dbReference>
<reference evidence="6" key="1">
    <citation type="submission" date="2020-05" db="EMBL/GenBank/DDBJ databases">
        <authorList>
            <person name="Chiriac C."/>
            <person name="Salcher M."/>
            <person name="Ghai R."/>
            <person name="Kavagutti S V."/>
        </authorList>
    </citation>
    <scope>NUCLEOTIDE SEQUENCE</scope>
</reference>
<keyword evidence="4" id="KW-0234">DNA repair</keyword>
<proteinExistence type="inferred from homology"/>
<feature type="domain" description="Uracil-DNA glycosylase-like" evidence="5">
    <location>
        <begin position="45"/>
        <end position="202"/>
    </location>
</feature>
<dbReference type="AlphaFoldDB" id="A0A6J7HP96"/>
<dbReference type="HAMAP" id="MF_00148">
    <property type="entry name" value="UDG"/>
    <property type="match status" value="1"/>
</dbReference>
<dbReference type="InterPro" id="IPR036895">
    <property type="entry name" value="Uracil-DNA_glycosylase-like_sf"/>
</dbReference>
<dbReference type="EMBL" id="CAFBMZ010000016">
    <property type="protein sequence ID" value="CAB4920196.1"/>
    <property type="molecule type" value="Genomic_DNA"/>
</dbReference>
<evidence type="ECO:0000256" key="1">
    <source>
        <dbReference type="ARBA" id="ARBA00008184"/>
    </source>
</evidence>
<protein>
    <submittedName>
        <fullName evidence="6">Unannotated protein</fullName>
    </submittedName>
</protein>
<accession>A0A6J7HP96</accession>
<dbReference type="SMART" id="SM00986">
    <property type="entry name" value="UDG"/>
    <property type="match status" value="1"/>
</dbReference>
<dbReference type="GO" id="GO:0097510">
    <property type="term" value="P:base-excision repair, AP site formation via deaminated base removal"/>
    <property type="evidence" value="ECO:0007669"/>
    <property type="project" value="TreeGrafter"/>
</dbReference>
<dbReference type="SUPFAM" id="SSF52141">
    <property type="entry name" value="Uracil-DNA glycosylase-like"/>
    <property type="match status" value="1"/>
</dbReference>
<dbReference type="GO" id="GO:0004844">
    <property type="term" value="F:uracil DNA N-glycosylase activity"/>
    <property type="evidence" value="ECO:0007669"/>
    <property type="project" value="InterPro"/>
</dbReference>
<keyword evidence="3" id="KW-0378">Hydrolase</keyword>
<dbReference type="SMART" id="SM00987">
    <property type="entry name" value="UreE_C"/>
    <property type="match status" value="1"/>
</dbReference>
<dbReference type="PROSITE" id="PS00130">
    <property type="entry name" value="U_DNA_GLYCOSYLASE"/>
    <property type="match status" value="1"/>
</dbReference>
<comment type="similarity">
    <text evidence="1">Belongs to the uracil-DNA glycosylase (UDG) superfamily. UNG family.</text>
</comment>
<dbReference type="Pfam" id="PF03167">
    <property type="entry name" value="UDG"/>
    <property type="match status" value="1"/>
</dbReference>
<evidence type="ECO:0000256" key="4">
    <source>
        <dbReference type="ARBA" id="ARBA00023204"/>
    </source>
</evidence>
<sequence length="212" mass="23673">MSLFEQLHTDWQSVLYSLRPKIEGIEERLQLEDTTPEYHKIFRALASPISDTRVVIVGQDPYPGAGQAQGLAFSVESHDMPLPATLKNIFKELHNDIAVSQVDKGDLSAWARQGVMLLNRNLTTRVGSSLAHKNFGWQEITNEVARHLGARPVVAVLWGKDAGQLTPYFRQDLIISSAHPSPLSAYRGFFGSKPFSRTNELLIKLGGQPIQW</sequence>
<dbReference type="PANTHER" id="PTHR11264:SF0">
    <property type="entry name" value="URACIL-DNA GLYCOSYLASE"/>
    <property type="match status" value="1"/>
</dbReference>
<evidence type="ECO:0000256" key="2">
    <source>
        <dbReference type="ARBA" id="ARBA00022763"/>
    </source>
</evidence>
<evidence type="ECO:0000256" key="3">
    <source>
        <dbReference type="ARBA" id="ARBA00022801"/>
    </source>
</evidence>
<gene>
    <name evidence="6" type="ORF">UFOPK3684_00353</name>
</gene>
<dbReference type="InterPro" id="IPR002043">
    <property type="entry name" value="UDG_fam1"/>
</dbReference>
<dbReference type="InterPro" id="IPR005122">
    <property type="entry name" value="Uracil-DNA_glycosylase-like"/>
</dbReference>
<dbReference type="CDD" id="cd10027">
    <property type="entry name" value="UDG-F1-like"/>
    <property type="match status" value="1"/>
</dbReference>
<dbReference type="NCBIfam" id="NF003588">
    <property type="entry name" value="PRK05254.1-1"/>
    <property type="match status" value="1"/>
</dbReference>
<dbReference type="Gene3D" id="3.40.470.10">
    <property type="entry name" value="Uracil-DNA glycosylase-like domain"/>
    <property type="match status" value="1"/>
</dbReference>